<organism evidence="1 2">
    <name type="scientific">Gordonia terrae C-6</name>
    <dbReference type="NCBI Taxonomy" id="1316928"/>
    <lineage>
        <taxon>Bacteria</taxon>
        <taxon>Bacillati</taxon>
        <taxon>Actinomycetota</taxon>
        <taxon>Actinomycetes</taxon>
        <taxon>Mycobacteriales</taxon>
        <taxon>Gordoniaceae</taxon>
        <taxon>Gordonia</taxon>
    </lineage>
</organism>
<evidence type="ECO:0000313" key="1">
    <source>
        <dbReference type="EMBL" id="EON34200.1"/>
    </source>
</evidence>
<dbReference type="AlphaFoldDB" id="R7YDU7"/>
<accession>R7YDU7</accession>
<name>R7YDU7_9ACTN</name>
<gene>
    <name evidence="1" type="ORF">GTC6_04450</name>
</gene>
<dbReference type="Proteomes" id="UP000013569">
    <property type="component" value="Unassembled WGS sequence"/>
</dbReference>
<keyword evidence="1" id="KW-0808">Transferase</keyword>
<evidence type="ECO:0000313" key="2">
    <source>
        <dbReference type="Proteomes" id="UP000013569"/>
    </source>
</evidence>
<dbReference type="PATRIC" id="fig|1316928.3.peg.899"/>
<comment type="caution">
    <text evidence="1">The sequence shown here is derived from an EMBL/GenBank/DDBJ whole genome shotgun (WGS) entry which is preliminary data.</text>
</comment>
<proteinExistence type="predicted"/>
<dbReference type="GO" id="GO:0016301">
    <property type="term" value="F:kinase activity"/>
    <property type="evidence" value="ECO:0007669"/>
    <property type="project" value="UniProtKB-KW"/>
</dbReference>
<keyword evidence="1" id="KW-0418">Kinase</keyword>
<dbReference type="RefSeq" id="WP_010841361.1">
    <property type="nucleotide sequence ID" value="NZ_AQPW01000003.1"/>
</dbReference>
<protein>
    <submittedName>
        <fullName evidence="1">Adenylate kinase-related kinase</fullName>
    </submittedName>
</protein>
<sequence>MQATVGLTAAVTHHLGDVRHICDEDAWVTEWQYGDARPLIAGPLTRAGRT</sequence>
<dbReference type="EMBL" id="AQPW01000003">
    <property type="protein sequence ID" value="EON34200.1"/>
    <property type="molecule type" value="Genomic_DNA"/>
</dbReference>
<reference evidence="1 2" key="1">
    <citation type="journal article" date="2013" name="Genome Announc.">
        <title>Draft Genome Sequence of a Benzothiophene-Desulfurizing Bacterium, Gordona terrae Strain C-6.</title>
        <authorList>
            <person name="Wang W."/>
            <person name="Ma T."/>
            <person name="Ren Y."/>
            <person name="Li G."/>
        </authorList>
    </citation>
    <scope>NUCLEOTIDE SEQUENCE [LARGE SCALE GENOMIC DNA]</scope>
    <source>
        <strain evidence="1 2">C-6</strain>
    </source>
</reference>